<feature type="disulfide bond" evidence="21">
    <location>
        <begin position="1738"/>
        <end position="1755"/>
    </location>
</feature>
<keyword evidence="13 23" id="KW-1133">Transmembrane helix</keyword>
<dbReference type="PANTHER" id="PTHR12199">
    <property type="entry name" value="INTERPHOTORECEPTOR MATRIX PROTEOGLYCAN"/>
    <property type="match status" value="1"/>
</dbReference>
<feature type="non-terminal residue" evidence="27">
    <location>
        <position position="1954"/>
    </location>
</feature>
<feature type="compositionally biased region" description="Polar residues" evidence="22">
    <location>
        <begin position="128"/>
        <end position="144"/>
    </location>
</feature>
<keyword evidence="9 23" id="KW-0812">Transmembrane</keyword>
<keyword evidence="7" id="KW-0645">Protease</keyword>
<name>A0A315W837_GAMAF</name>
<dbReference type="InterPro" id="IPR038765">
    <property type="entry name" value="Papain-like_cys_pep_sf"/>
</dbReference>
<dbReference type="Gene3D" id="3.40.395.10">
    <property type="entry name" value="Adenoviral Proteinase, Chain A"/>
    <property type="match status" value="1"/>
</dbReference>
<sequence>GKPPENIRGVPVIRVREVRSTGTTTLRFLRPLQHISLLIVVPWTAFSDCKLNSCNSSHRKGAKMFNHTVFKCSDILRRKPRLILRDVLKTELGKDYIERIKMSKNNRRWSRSRKDSGRRKEEDVPCRETSSNQSDGRSNKSKNVTPKGKQRTSTSQRPTTRNRKPQNTEEGANEENQDIKEVIIGKVSEEKDETFAGVVDCGLSLCWEPAGDISASEEIAADLTGPEDMQHSLKRKRKNPGLQCNGTSSPKRQCDIVLFQTEEARKDGEQIPTSVGHWEDSEDDVELENIDRCIVQFTVGGEDVLEPLVPVIPEGLIFSNKLSLLAATETSTSDPIVLSSDDEENNDDSKCHSKLVGEMASQVDAVVYKNSSKEAASQQEKALDAEDMQVLQLLIEENTPSAPGSPACEVDYSSLSVPFLSMYCGCYKVKSAGGLMISKHKIIIPLKGTGEQLTFERKELRRYSVWDQQELETREIHFGDEDPSPPGVMLFFVTEAAAAAVHQELYQLCVSEDRPIDTGKASPFILLTLKDPLEGMEGALLRSVLDIDCINRMTHENSIAYNGVGLSSLLDIDAPVLSMDESIELITRTGVDSHLLSVLGIKSSDSDASVGLDSSHCEDEIPAAHIWVDTNCEKDVEQDLEMAAEDGETEAEPKEDQEDEEPNTPSDAICHHRKNGSYFVSLCKPDSKWNKYKHRGLTQRQVTSLPLHPYVVWLIQFPPPPLKGGITVTLEDLQCLDSGQYLNDVIIDFYLKYLIQNASAAISARSHIFSSFFYKQLTRRDNASEGGNNDSLSCQRQRRHQRVKTWTRHVDIFKKDFLFVPVNQEAHWYLVVVCFPGLEDPQLEDRVGESEGQDEAQQCKGSNDHSEILVRLDPSDSMETETENSQDEVTKDPPPPCPVSCTEHTCLRRTVCRRPCILIMDSLKLSSHERICKLLREYLQSEWEVRRGSSREFGLDQMKSSHCQVPLQDNSSDCGLYLLQYVECFLKDPVVHFDLPLQLQKWFSCQVVRKKRDEIRNLILNIYRHQNLDNATLEGSSMGYLGKPFSQEPAGFPQIIRVSDVKASHDGHAVTSRRKRNIFYQGGLRLCGQETAEEVVANHLGYFHLRVCQETVWEAFKIFWDRLPEQDEYQSWMNQCQEGTVTVQDIGSYFSQSEEHQALVKQLFNEITLQPTAAPVLEQVVELSILLTGEVFSNELRDPASLKFQTLSRDLAEKIEDALEGLPGFKSVSVIDFRLDGIVVDYAVTLAVDGAGVSSEQLNYLTLQSNLVENSYREIKDPPTMVYAISEIKNIFTEPHPIDEVESVSEIPEPVSVAHEATGIDPSEVLTLDHPTGGGSSPPVGLNTLAPEEDIVILEESELASPEAALTTNPPEPGTIEEEDLLPEDVVLAPAPEIFPPKEVLPEPPSQETPKSSTLPEPPIEMEASGSGRENLDSLIEPSVEEEQISLVVTEDAKSETEQEKVDCASVGEESLATTFEEGHQDEVEILEKPEVSTVLTKTIIEQGQPAILPPLETVNIPIEVSEPDVAKTTLHSDVDEPVVQAPKDSSKFDKVPDENAGINTTQEDLDATPEDHGYDLIPYDFGSTNQTEEGSTGSPFSVAQGTDQVSIAMPINPRRALIVFFSLRVTNMVFSEDLFNKSSPEYKALEQRFLELLVPYLQSNLSHFENLEILNFRNGSIVVNSRMKFGKPVARGVTTTVYLILEDFCNTAYQTMNLAIDKYSLDVESGDQADPCKFQACNEYAECKVNKWSGEAECVCNAGYFSVDGLPCQSICELQTDFCLNDGKCDIIPGQGAICRCRVGENWWYRGEHCEEYVSEPLVVGIAIASVAGFLFVASGVLFFLARTLRDQYDKEESEDPVRRVESLPSLERATKYNPMYESEATTGYSHYYRRYPEAPMYSSASAEASTDFSSEEIRHIYENSELTKEEIQDRIRIIELYAKDRQFADFVRQHQA</sequence>
<dbReference type="InterPro" id="IPR003653">
    <property type="entry name" value="Peptidase_C48_C"/>
</dbReference>
<feature type="domain" description="SEA" evidence="24">
    <location>
        <begin position="1616"/>
        <end position="1729"/>
    </location>
</feature>
<evidence type="ECO:0000256" key="23">
    <source>
        <dbReference type="SAM" id="Phobius"/>
    </source>
</evidence>
<evidence type="ECO:0000256" key="10">
    <source>
        <dbReference type="ARBA" id="ARBA00022729"/>
    </source>
</evidence>
<dbReference type="GO" id="GO:0033165">
    <property type="term" value="C:interphotoreceptor matrix"/>
    <property type="evidence" value="ECO:0007669"/>
    <property type="project" value="UniProtKB-SubCell"/>
</dbReference>
<feature type="domain" description="EGF-like" evidence="25">
    <location>
        <begin position="1729"/>
        <end position="1770"/>
    </location>
</feature>
<evidence type="ECO:0000313" key="27">
    <source>
        <dbReference type="EMBL" id="PWA31116.1"/>
    </source>
</evidence>
<dbReference type="GO" id="GO:0005540">
    <property type="term" value="F:hyaluronic acid binding"/>
    <property type="evidence" value="ECO:0007669"/>
    <property type="project" value="TreeGrafter"/>
</dbReference>
<keyword evidence="4" id="KW-0964">Secreted</keyword>
<evidence type="ECO:0000256" key="6">
    <source>
        <dbReference type="ARBA" id="ARBA00022536"/>
    </source>
</evidence>
<evidence type="ECO:0000256" key="15">
    <source>
        <dbReference type="ARBA" id="ARBA00023157"/>
    </source>
</evidence>
<evidence type="ECO:0000259" key="25">
    <source>
        <dbReference type="PROSITE" id="PS50026"/>
    </source>
</evidence>
<evidence type="ECO:0000256" key="16">
    <source>
        <dbReference type="ARBA" id="ARBA00023180"/>
    </source>
</evidence>
<evidence type="ECO:0000256" key="8">
    <source>
        <dbReference type="ARBA" id="ARBA00022674"/>
    </source>
</evidence>
<evidence type="ECO:0000259" key="24">
    <source>
        <dbReference type="PROSITE" id="PS50024"/>
    </source>
</evidence>
<dbReference type="PROSITE" id="PS01186">
    <property type="entry name" value="EGF_2"/>
    <property type="match status" value="1"/>
</dbReference>
<evidence type="ECO:0000256" key="9">
    <source>
        <dbReference type="ARBA" id="ARBA00022692"/>
    </source>
</evidence>
<dbReference type="PROSITE" id="PS50026">
    <property type="entry name" value="EGF_3"/>
    <property type="match status" value="1"/>
</dbReference>
<comment type="similarity">
    <text evidence="3">Belongs to the peptidase C48 family.</text>
</comment>
<dbReference type="GO" id="GO:0008234">
    <property type="term" value="F:cysteine-type peptidase activity"/>
    <property type="evidence" value="ECO:0007669"/>
    <property type="project" value="InterPro"/>
</dbReference>
<evidence type="ECO:0000256" key="5">
    <source>
        <dbReference type="ARBA" id="ARBA00022530"/>
    </source>
</evidence>
<feature type="compositionally biased region" description="Basic and acidic residues" evidence="22">
    <location>
        <begin position="112"/>
        <end position="126"/>
    </location>
</feature>
<feature type="region of interest" description="Disordered" evidence="22">
    <location>
        <begin position="1541"/>
        <end position="1570"/>
    </location>
</feature>
<keyword evidence="11" id="KW-0677">Repeat</keyword>
<evidence type="ECO:0000256" key="18">
    <source>
        <dbReference type="ARBA" id="ARBA00060509"/>
    </source>
</evidence>
<keyword evidence="5" id="KW-0272">Extracellular matrix</keyword>
<dbReference type="PROSITE" id="PS50600">
    <property type="entry name" value="ULP_PROTEASE"/>
    <property type="match status" value="1"/>
</dbReference>
<comment type="caution">
    <text evidence="27">The sequence shown here is derived from an EMBL/GenBank/DDBJ whole genome shotgun (WGS) entry which is preliminary data.</text>
</comment>
<dbReference type="GO" id="GO:0007601">
    <property type="term" value="P:visual perception"/>
    <property type="evidence" value="ECO:0007669"/>
    <property type="project" value="InterPro"/>
</dbReference>
<dbReference type="GO" id="GO:0008201">
    <property type="term" value="F:heparin binding"/>
    <property type="evidence" value="ECO:0007669"/>
    <property type="project" value="UniProtKB-KW"/>
</dbReference>
<feature type="region of interest" description="Disordered" evidence="22">
    <location>
        <begin position="643"/>
        <end position="668"/>
    </location>
</feature>
<evidence type="ECO:0000256" key="19">
    <source>
        <dbReference type="ARBA" id="ARBA00074164"/>
    </source>
</evidence>
<evidence type="ECO:0000256" key="1">
    <source>
        <dbReference type="ARBA" id="ARBA00004451"/>
    </source>
</evidence>
<evidence type="ECO:0000256" key="14">
    <source>
        <dbReference type="ARBA" id="ARBA00023136"/>
    </source>
</evidence>
<dbReference type="InterPro" id="IPR036364">
    <property type="entry name" value="SEA_dom_sf"/>
</dbReference>
<feature type="region of interest" description="Disordered" evidence="22">
    <location>
        <begin position="873"/>
        <end position="895"/>
    </location>
</feature>
<reference evidence="27 28" key="1">
    <citation type="journal article" date="2018" name="G3 (Bethesda)">
        <title>A High-Quality Reference Genome for the Invasive Mosquitofish Gambusia affinis Using a Chicago Library.</title>
        <authorList>
            <person name="Hoffberg S.L."/>
            <person name="Troendle N.J."/>
            <person name="Glenn T.C."/>
            <person name="Mahmud O."/>
            <person name="Louha S."/>
            <person name="Chalopin D."/>
            <person name="Bennetzen J.L."/>
            <person name="Mauricio R."/>
        </authorList>
    </citation>
    <scope>NUCLEOTIDE SEQUENCE [LARGE SCALE GENOMIC DNA]</scope>
    <source>
        <strain evidence="27">NE01/NJP1002.9</strain>
        <tissue evidence="27">Muscle</tissue>
    </source>
</reference>
<feature type="region of interest" description="Disordered" evidence="22">
    <location>
        <begin position="1395"/>
        <end position="1430"/>
    </location>
</feature>
<gene>
    <name evidence="27" type="ORF">CCH79_00002570</name>
</gene>
<evidence type="ECO:0000313" key="28">
    <source>
        <dbReference type="Proteomes" id="UP000250572"/>
    </source>
</evidence>
<dbReference type="InterPro" id="IPR039861">
    <property type="entry name" value="IMPG"/>
</dbReference>
<feature type="region of interest" description="Disordered" evidence="22">
    <location>
        <begin position="1357"/>
        <end position="1377"/>
    </location>
</feature>
<dbReference type="FunFam" id="3.30.70.960:FF:000002">
    <property type="entry name" value="Interphotoreceptor matrix proteoglycan 2"/>
    <property type="match status" value="1"/>
</dbReference>
<dbReference type="EMBL" id="NHOQ01000293">
    <property type="protein sequence ID" value="PWA31116.1"/>
    <property type="molecule type" value="Genomic_DNA"/>
</dbReference>
<evidence type="ECO:0000256" key="21">
    <source>
        <dbReference type="PROSITE-ProRule" id="PRU00076"/>
    </source>
</evidence>
<keyword evidence="15 21" id="KW-1015">Disulfide bond</keyword>
<comment type="caution">
    <text evidence="21">Lacks conserved residue(s) required for the propagation of feature annotation.</text>
</comment>
<keyword evidence="8" id="KW-0358">Heparin-binding</keyword>
<protein>
    <recommendedName>
        <fullName evidence="19">Interphotoreceptor matrix proteoglycan 2</fullName>
    </recommendedName>
    <alternativeName>
        <fullName evidence="20">Sialoprotein associated with cones and rods proteoglycan</fullName>
    </alternativeName>
</protein>
<feature type="compositionally biased region" description="Acidic residues" evidence="22">
    <location>
        <begin position="643"/>
        <end position="662"/>
    </location>
</feature>
<dbReference type="GO" id="GO:0006508">
    <property type="term" value="P:proteolysis"/>
    <property type="evidence" value="ECO:0007669"/>
    <property type="project" value="UniProtKB-KW"/>
</dbReference>
<dbReference type="InterPro" id="IPR000082">
    <property type="entry name" value="SEA_dom"/>
</dbReference>
<evidence type="ECO:0000256" key="20">
    <source>
        <dbReference type="ARBA" id="ARBA00080162"/>
    </source>
</evidence>
<keyword evidence="10" id="KW-0732">Signal</keyword>
<dbReference type="Pfam" id="PF02902">
    <property type="entry name" value="Peptidase_C48"/>
    <property type="match status" value="1"/>
</dbReference>
<keyword evidence="16" id="KW-0325">Glycoprotein</keyword>
<dbReference type="STRING" id="33528.ENSGAFP00000031478"/>
<evidence type="ECO:0000256" key="22">
    <source>
        <dbReference type="SAM" id="MobiDB-lite"/>
    </source>
</evidence>
<keyword evidence="6 21" id="KW-0245">EGF-like domain</keyword>
<dbReference type="Gene3D" id="3.30.70.960">
    <property type="entry name" value="SEA domain"/>
    <property type="match status" value="1"/>
</dbReference>
<feature type="region of interest" description="Disordered" evidence="22">
    <location>
        <begin position="106"/>
        <end position="177"/>
    </location>
</feature>
<accession>A0A315W837</accession>
<evidence type="ECO:0000256" key="13">
    <source>
        <dbReference type="ARBA" id="ARBA00022989"/>
    </source>
</evidence>
<comment type="subcellular location">
    <subcellularLocation>
        <location evidence="18">Photoreceptor inner segment membrane</location>
        <topology evidence="18">Single-pass type I membrane protein</topology>
    </subcellularLocation>
    <subcellularLocation>
        <location evidence="1">Photoreceptor outer segment membrane</location>
        <topology evidence="1">Single-pass type I membrane protein</topology>
    </subcellularLocation>
    <subcellularLocation>
        <location evidence="2">Secreted</location>
        <location evidence="2">Extracellular space</location>
        <location evidence="2">Extracellular matrix</location>
        <location evidence="2">Interphotoreceptor matrix</location>
    </subcellularLocation>
</comment>
<evidence type="ECO:0000256" key="7">
    <source>
        <dbReference type="ARBA" id="ARBA00022670"/>
    </source>
</evidence>
<evidence type="ECO:0000259" key="26">
    <source>
        <dbReference type="PROSITE" id="PS50600"/>
    </source>
</evidence>
<feature type="domain" description="SEA" evidence="24">
    <location>
        <begin position="1177"/>
        <end position="1287"/>
    </location>
</feature>
<dbReference type="SUPFAM" id="SSF54001">
    <property type="entry name" value="Cysteine proteinases"/>
    <property type="match status" value="1"/>
</dbReference>
<dbReference type="InterPro" id="IPR000742">
    <property type="entry name" value="EGF"/>
</dbReference>
<feature type="compositionally biased region" description="Acidic residues" evidence="22">
    <location>
        <begin position="876"/>
        <end position="886"/>
    </location>
</feature>
<dbReference type="SMART" id="SM00200">
    <property type="entry name" value="SEA"/>
    <property type="match status" value="2"/>
</dbReference>
<keyword evidence="14 23" id="KW-0472">Membrane</keyword>
<keyword evidence="12" id="KW-0378">Hydrolase</keyword>
<evidence type="ECO:0000256" key="12">
    <source>
        <dbReference type="ARBA" id="ARBA00022801"/>
    </source>
</evidence>
<evidence type="ECO:0000256" key="17">
    <source>
        <dbReference type="ARBA" id="ARBA00023273"/>
    </source>
</evidence>
<evidence type="ECO:0000256" key="2">
    <source>
        <dbReference type="ARBA" id="ARBA00004593"/>
    </source>
</evidence>
<keyword evidence="17" id="KW-0966">Cell projection</keyword>
<evidence type="ECO:0000256" key="4">
    <source>
        <dbReference type="ARBA" id="ARBA00022525"/>
    </source>
</evidence>
<feature type="compositionally biased region" description="Basic and acidic residues" evidence="22">
    <location>
        <begin position="1545"/>
        <end position="1554"/>
    </location>
</feature>
<dbReference type="Pfam" id="PF01390">
    <property type="entry name" value="SEA"/>
    <property type="match status" value="2"/>
</dbReference>
<evidence type="ECO:0000256" key="11">
    <source>
        <dbReference type="ARBA" id="ARBA00022737"/>
    </source>
</evidence>
<organism evidence="27 28">
    <name type="scientific">Gambusia affinis</name>
    <name type="common">Western mosquitofish</name>
    <name type="synonym">Heterandria affinis</name>
    <dbReference type="NCBI Taxonomy" id="33528"/>
    <lineage>
        <taxon>Eukaryota</taxon>
        <taxon>Metazoa</taxon>
        <taxon>Chordata</taxon>
        <taxon>Craniata</taxon>
        <taxon>Vertebrata</taxon>
        <taxon>Euteleostomi</taxon>
        <taxon>Actinopterygii</taxon>
        <taxon>Neopterygii</taxon>
        <taxon>Teleostei</taxon>
        <taxon>Neoteleostei</taxon>
        <taxon>Acanthomorphata</taxon>
        <taxon>Ovalentaria</taxon>
        <taxon>Atherinomorphae</taxon>
        <taxon>Cyprinodontiformes</taxon>
        <taxon>Poeciliidae</taxon>
        <taxon>Poeciliinae</taxon>
        <taxon>Gambusia</taxon>
    </lineage>
</organism>
<dbReference type="Proteomes" id="UP000250572">
    <property type="component" value="Unassembled WGS sequence"/>
</dbReference>
<evidence type="ECO:0000256" key="3">
    <source>
        <dbReference type="ARBA" id="ARBA00005234"/>
    </source>
</evidence>
<feature type="domain" description="Ubiquitin-like protease family profile" evidence="26">
    <location>
        <begin position="726"/>
        <end position="985"/>
    </location>
</feature>
<dbReference type="PROSITE" id="PS50024">
    <property type="entry name" value="SEA"/>
    <property type="match status" value="2"/>
</dbReference>
<feature type="region of interest" description="Disordered" evidence="22">
    <location>
        <begin position="228"/>
        <end position="249"/>
    </location>
</feature>
<dbReference type="PANTHER" id="PTHR12199:SF4">
    <property type="entry name" value="INTERPHOTORECEPTOR MATRIX PROTEOGLYCAN 2"/>
    <property type="match status" value="1"/>
</dbReference>
<keyword evidence="28" id="KW-1185">Reference proteome</keyword>
<proteinExistence type="inferred from homology"/>
<dbReference type="SUPFAM" id="SSF82671">
    <property type="entry name" value="SEA domain"/>
    <property type="match status" value="2"/>
</dbReference>
<feature type="non-terminal residue" evidence="27">
    <location>
        <position position="1"/>
    </location>
</feature>
<feature type="transmembrane region" description="Helical" evidence="23">
    <location>
        <begin position="1819"/>
        <end position="1842"/>
    </location>
</feature>